<proteinExistence type="predicted"/>
<gene>
    <name evidence="1" type="ORF">ACFQ5X_20870</name>
</gene>
<accession>A0ABW3XFK5</accession>
<organism evidence="1 2">
    <name type="scientific">Streptomyces kaempferi</name>
    <dbReference type="NCBI Taxonomy" id="333725"/>
    <lineage>
        <taxon>Bacteria</taxon>
        <taxon>Bacillati</taxon>
        <taxon>Actinomycetota</taxon>
        <taxon>Actinomycetes</taxon>
        <taxon>Kitasatosporales</taxon>
        <taxon>Streptomycetaceae</taxon>
        <taxon>Streptomyces</taxon>
    </lineage>
</organism>
<name>A0ABW3XFK5_9ACTN</name>
<evidence type="ECO:0008006" key="3">
    <source>
        <dbReference type="Google" id="ProtNLM"/>
    </source>
</evidence>
<evidence type="ECO:0000313" key="1">
    <source>
        <dbReference type="EMBL" id="MFD1308301.1"/>
    </source>
</evidence>
<reference evidence="2" key="1">
    <citation type="journal article" date="2019" name="Int. J. Syst. Evol. Microbiol.">
        <title>The Global Catalogue of Microorganisms (GCM) 10K type strain sequencing project: providing services to taxonomists for standard genome sequencing and annotation.</title>
        <authorList>
            <consortium name="The Broad Institute Genomics Platform"/>
            <consortium name="The Broad Institute Genome Sequencing Center for Infectious Disease"/>
            <person name="Wu L."/>
            <person name="Ma J."/>
        </authorList>
    </citation>
    <scope>NUCLEOTIDE SEQUENCE [LARGE SCALE GENOMIC DNA]</scope>
    <source>
        <strain evidence="2">CGMCC 4.7020</strain>
    </source>
</reference>
<dbReference type="RefSeq" id="WP_168526539.1">
    <property type="nucleotide sequence ID" value="NZ_JBHSKH010000001.1"/>
</dbReference>
<sequence length="357" mass="38169">MTVAPLDLNLLHRLLDVPGHEEAYRLVRRAQQTSGTLAQLVVSLAVGEGTEAGTGSRDLLERARSRAARYAELRAALAHCPGIRTVKGPSLAGHYPTGVRRPVGDLDLVAPDEEQLWRAAVTLCSLGGVPAELSLFVAAGRPHVMLAVLWPSPDPLMEEEIRVELCTAAFSGDFAAVPVRPELPARQVLADLLSVAEERFQRAFHAKDAVDLLMLLDSGALRPTVVAEAADTYRLAPELVELLDLLSTAVDHPGAEPLRQALTVPAATETARRAAVPRPPHEPGRSVDARLEAGQPVWGMPLTRVARPGEKCVLDHRDHLTLARTPVGDFLLVAGELVDPDLYATALAAATDQEAGA</sequence>
<protein>
    <recommendedName>
        <fullName evidence="3">Nucleotidyltransferase-like protein</fullName>
    </recommendedName>
</protein>
<comment type="caution">
    <text evidence="1">The sequence shown here is derived from an EMBL/GenBank/DDBJ whole genome shotgun (WGS) entry which is preliminary data.</text>
</comment>
<keyword evidence="2" id="KW-1185">Reference proteome</keyword>
<dbReference type="EMBL" id="JBHTMM010000025">
    <property type="protein sequence ID" value="MFD1308301.1"/>
    <property type="molecule type" value="Genomic_DNA"/>
</dbReference>
<evidence type="ECO:0000313" key="2">
    <source>
        <dbReference type="Proteomes" id="UP001597058"/>
    </source>
</evidence>
<dbReference type="Proteomes" id="UP001597058">
    <property type="component" value="Unassembled WGS sequence"/>
</dbReference>